<dbReference type="Pfam" id="PF13733">
    <property type="entry name" value="Glyco_transf_7N"/>
    <property type="match status" value="1"/>
</dbReference>
<evidence type="ECO:0000256" key="2">
    <source>
        <dbReference type="ARBA" id="ARBA00004922"/>
    </source>
</evidence>
<feature type="domain" description="Galactosyltransferase N-terminal" evidence="12">
    <location>
        <begin position="17"/>
        <end position="137"/>
    </location>
</feature>
<gene>
    <name evidence="13" type="ORF">DILT_LOCUS9225</name>
</gene>
<evidence type="ECO:0008006" key="15">
    <source>
        <dbReference type="Google" id="ProtNLM"/>
    </source>
</evidence>
<reference evidence="13 14" key="1">
    <citation type="submission" date="2018-11" db="EMBL/GenBank/DDBJ databases">
        <authorList>
            <consortium name="Pathogen Informatics"/>
        </authorList>
    </citation>
    <scope>NUCLEOTIDE SEQUENCE [LARGE SCALE GENOMIC DNA]</scope>
</reference>
<comment type="subcellular location">
    <subcellularLocation>
        <location evidence="1">Membrane</location>
        <topology evidence="1">Single-pass type II membrane protein</topology>
    </subcellularLocation>
</comment>
<evidence type="ECO:0000256" key="8">
    <source>
        <dbReference type="ARBA" id="ARBA00022989"/>
    </source>
</evidence>
<evidence type="ECO:0000259" key="11">
    <source>
        <dbReference type="Pfam" id="PF02709"/>
    </source>
</evidence>
<evidence type="ECO:0000256" key="6">
    <source>
        <dbReference type="ARBA" id="ARBA00022692"/>
    </source>
</evidence>
<dbReference type="GO" id="GO:0016020">
    <property type="term" value="C:membrane"/>
    <property type="evidence" value="ECO:0007669"/>
    <property type="project" value="UniProtKB-SubCell"/>
</dbReference>
<dbReference type="OrthoDB" id="10016069at2759"/>
<sequence length="270" mass="31446">MTNVSAVNDNRSLSLNQSLENIELRDINIRVLKETHQQTWNITKEKVAIIVPYRNRGKHLFTFLSRMLPFLSKQDGQYVIIITEQAGNEPFNRAKLFNVAVKEIRQSLFGDRLYGINCFIFHDVDKVPSLPSTTYKCGGNVRQLVTAFRQETGIRWLYNTFLGGVTAFTWDHVAKINGASNIYFGWGGEDDDLYIRLKLNNITVDRPAEREGIFDEFDPNHPREYNPERFALCSPKNVTARWRNDGIQQTRYRLLNRIDYDLFVWLFVSV</sequence>
<dbReference type="Gene3D" id="3.90.550.10">
    <property type="entry name" value="Spore Coat Polysaccharide Biosynthesis Protein SpsA, Chain A"/>
    <property type="match status" value="1"/>
</dbReference>
<evidence type="ECO:0000256" key="10">
    <source>
        <dbReference type="ARBA" id="ARBA00023180"/>
    </source>
</evidence>
<evidence type="ECO:0000256" key="3">
    <source>
        <dbReference type="ARBA" id="ARBA00005735"/>
    </source>
</evidence>
<comment type="similarity">
    <text evidence="3">Belongs to the glycosyltransferase 7 family.</text>
</comment>
<organism evidence="13 14">
    <name type="scientific">Dibothriocephalus latus</name>
    <name type="common">Fish tapeworm</name>
    <name type="synonym">Diphyllobothrium latum</name>
    <dbReference type="NCBI Taxonomy" id="60516"/>
    <lineage>
        <taxon>Eukaryota</taxon>
        <taxon>Metazoa</taxon>
        <taxon>Spiralia</taxon>
        <taxon>Lophotrochozoa</taxon>
        <taxon>Platyhelminthes</taxon>
        <taxon>Cestoda</taxon>
        <taxon>Eucestoda</taxon>
        <taxon>Diphyllobothriidea</taxon>
        <taxon>Diphyllobothriidae</taxon>
        <taxon>Dibothriocephalus</taxon>
    </lineage>
</organism>
<protein>
    <recommendedName>
        <fullName evidence="15">Galactosyltransferase N-terminal domain-containing protein</fullName>
    </recommendedName>
</protein>
<evidence type="ECO:0000256" key="5">
    <source>
        <dbReference type="ARBA" id="ARBA00022679"/>
    </source>
</evidence>
<dbReference type="AlphaFoldDB" id="A0A3P7L9S4"/>
<comment type="pathway">
    <text evidence="2">Protein modification; protein glycosylation.</text>
</comment>
<dbReference type="SUPFAM" id="SSF53448">
    <property type="entry name" value="Nucleotide-diphospho-sugar transferases"/>
    <property type="match status" value="1"/>
</dbReference>
<dbReference type="InterPro" id="IPR003859">
    <property type="entry name" value="Galactosyl_T"/>
</dbReference>
<dbReference type="Pfam" id="PF02709">
    <property type="entry name" value="Glyco_transf_7C"/>
    <property type="match status" value="1"/>
</dbReference>
<evidence type="ECO:0000256" key="1">
    <source>
        <dbReference type="ARBA" id="ARBA00004606"/>
    </source>
</evidence>
<evidence type="ECO:0000256" key="7">
    <source>
        <dbReference type="ARBA" id="ARBA00022968"/>
    </source>
</evidence>
<evidence type="ECO:0000313" key="14">
    <source>
        <dbReference type="Proteomes" id="UP000281553"/>
    </source>
</evidence>
<proteinExistence type="inferred from homology"/>
<keyword evidence="6" id="KW-0812">Transmembrane</keyword>
<keyword evidence="8" id="KW-1133">Transmembrane helix</keyword>
<dbReference type="InterPro" id="IPR027995">
    <property type="entry name" value="Galactosyl_T_N"/>
</dbReference>
<keyword evidence="5" id="KW-0808">Transferase</keyword>
<accession>A0A3P7L9S4</accession>
<dbReference type="GO" id="GO:0005975">
    <property type="term" value="P:carbohydrate metabolic process"/>
    <property type="evidence" value="ECO:0007669"/>
    <property type="project" value="InterPro"/>
</dbReference>
<evidence type="ECO:0000259" key="12">
    <source>
        <dbReference type="Pfam" id="PF13733"/>
    </source>
</evidence>
<evidence type="ECO:0000256" key="4">
    <source>
        <dbReference type="ARBA" id="ARBA00022676"/>
    </source>
</evidence>
<keyword evidence="7" id="KW-0735">Signal-anchor</keyword>
<dbReference type="PRINTS" id="PR02050">
    <property type="entry name" value="B14GALTRFASE"/>
</dbReference>
<dbReference type="EMBL" id="UYRU01056269">
    <property type="protein sequence ID" value="VDN13394.1"/>
    <property type="molecule type" value="Genomic_DNA"/>
</dbReference>
<evidence type="ECO:0000256" key="9">
    <source>
        <dbReference type="ARBA" id="ARBA00023136"/>
    </source>
</evidence>
<keyword evidence="4" id="KW-0328">Glycosyltransferase</keyword>
<dbReference type="UniPathway" id="UPA00378"/>
<evidence type="ECO:0000313" key="13">
    <source>
        <dbReference type="EMBL" id="VDN13394.1"/>
    </source>
</evidence>
<feature type="domain" description="Galactosyltransferase C-terminal" evidence="11">
    <location>
        <begin position="148"/>
        <end position="214"/>
    </location>
</feature>
<dbReference type="InterPro" id="IPR029044">
    <property type="entry name" value="Nucleotide-diphossugar_trans"/>
</dbReference>
<keyword evidence="14" id="KW-1185">Reference proteome</keyword>
<dbReference type="InterPro" id="IPR027791">
    <property type="entry name" value="Galactosyl_T_C"/>
</dbReference>
<name>A0A3P7L9S4_DIBLA</name>
<dbReference type="PANTHER" id="PTHR19300:SF57">
    <property type="entry name" value="BETA-1,4-N-ACETYLGALACTOSAMINYLTRANSFERASE"/>
    <property type="match status" value="1"/>
</dbReference>
<dbReference type="PANTHER" id="PTHR19300">
    <property type="entry name" value="BETA-1,4-GALACTOSYLTRANSFERASE"/>
    <property type="match status" value="1"/>
</dbReference>
<dbReference type="GO" id="GO:0008378">
    <property type="term" value="F:galactosyltransferase activity"/>
    <property type="evidence" value="ECO:0007669"/>
    <property type="project" value="TreeGrafter"/>
</dbReference>
<dbReference type="GO" id="GO:0005794">
    <property type="term" value="C:Golgi apparatus"/>
    <property type="evidence" value="ECO:0007669"/>
    <property type="project" value="TreeGrafter"/>
</dbReference>
<keyword evidence="10" id="KW-0325">Glycoprotein</keyword>
<dbReference type="Proteomes" id="UP000281553">
    <property type="component" value="Unassembled WGS sequence"/>
</dbReference>
<keyword evidence="9" id="KW-0472">Membrane</keyword>